<keyword evidence="1" id="KW-0493">Microtubule</keyword>
<dbReference type="GO" id="GO:0007018">
    <property type="term" value="P:microtubule-based movement"/>
    <property type="evidence" value="ECO:0007669"/>
    <property type="project" value="InterPro"/>
</dbReference>
<keyword evidence="8" id="KW-1185">Reference proteome</keyword>
<dbReference type="Pfam" id="PF16796">
    <property type="entry name" value="Microtub_bd"/>
    <property type="match status" value="1"/>
</dbReference>
<dbReference type="EMBL" id="PKMF04000100">
    <property type="protein sequence ID" value="KAK7850484.1"/>
    <property type="molecule type" value="Genomic_DNA"/>
</dbReference>
<evidence type="ECO:0000256" key="4">
    <source>
        <dbReference type="ARBA" id="ARBA00023175"/>
    </source>
</evidence>
<evidence type="ECO:0000313" key="8">
    <source>
        <dbReference type="Proteomes" id="UP000237347"/>
    </source>
</evidence>
<accession>A0AAW0LHV4</accession>
<protein>
    <submittedName>
        <fullName evidence="7">Kinesin-like protein kin-14n</fullName>
    </submittedName>
</protein>
<comment type="caution">
    <text evidence="7">The sequence shown here is derived from an EMBL/GenBank/DDBJ whole genome shotgun (WGS) entry which is preliminary data.</text>
</comment>
<dbReference type="GO" id="GO:0005524">
    <property type="term" value="F:ATP binding"/>
    <property type="evidence" value="ECO:0007669"/>
    <property type="project" value="UniProtKB-KW"/>
</dbReference>
<dbReference type="AlphaFoldDB" id="A0AAW0LHV4"/>
<reference evidence="7 8" key="1">
    <citation type="journal article" date="2018" name="Sci. Data">
        <title>The draft genome sequence of cork oak.</title>
        <authorList>
            <person name="Ramos A.M."/>
            <person name="Usie A."/>
            <person name="Barbosa P."/>
            <person name="Barros P.M."/>
            <person name="Capote T."/>
            <person name="Chaves I."/>
            <person name="Simoes F."/>
            <person name="Abreu I."/>
            <person name="Carrasquinho I."/>
            <person name="Faro C."/>
            <person name="Guimaraes J.B."/>
            <person name="Mendonca D."/>
            <person name="Nobrega F."/>
            <person name="Rodrigues L."/>
            <person name="Saibo N.J.M."/>
            <person name="Varela M.C."/>
            <person name="Egas C."/>
            <person name="Matos J."/>
            <person name="Miguel C.M."/>
            <person name="Oliveira M.M."/>
            <person name="Ricardo C.P."/>
            <person name="Goncalves S."/>
        </authorList>
    </citation>
    <scope>NUCLEOTIDE SEQUENCE [LARGE SCALE GENOMIC DNA]</scope>
    <source>
        <strain evidence="8">cv. HL8</strain>
    </source>
</reference>
<feature type="domain" description="Kinesin motor" evidence="6">
    <location>
        <begin position="26"/>
        <end position="88"/>
    </location>
</feature>
<keyword evidence="2" id="KW-0547">Nucleotide-binding</keyword>
<sequence length="88" mass="10371">LLKAERVEQEKYKKEQLQLIMELKGKVRVFVRVRPLPPDEAAKKRKVYHFTVDERFSEDASQEDIYKEISPLMQTAHDGSKVNFVFSC</sequence>
<dbReference type="InterPro" id="IPR001752">
    <property type="entry name" value="Kinesin_motor_dom"/>
</dbReference>
<dbReference type="SUPFAM" id="SSF52540">
    <property type="entry name" value="P-loop containing nucleoside triphosphate hydrolases"/>
    <property type="match status" value="1"/>
</dbReference>
<organism evidence="7 8">
    <name type="scientific">Quercus suber</name>
    <name type="common">Cork oak</name>
    <dbReference type="NCBI Taxonomy" id="58331"/>
    <lineage>
        <taxon>Eukaryota</taxon>
        <taxon>Viridiplantae</taxon>
        <taxon>Streptophyta</taxon>
        <taxon>Embryophyta</taxon>
        <taxon>Tracheophyta</taxon>
        <taxon>Spermatophyta</taxon>
        <taxon>Magnoliopsida</taxon>
        <taxon>eudicotyledons</taxon>
        <taxon>Gunneridae</taxon>
        <taxon>Pentapetalae</taxon>
        <taxon>rosids</taxon>
        <taxon>fabids</taxon>
        <taxon>Fagales</taxon>
        <taxon>Fagaceae</taxon>
        <taxon>Quercus</taxon>
    </lineage>
</organism>
<evidence type="ECO:0000256" key="1">
    <source>
        <dbReference type="ARBA" id="ARBA00022701"/>
    </source>
</evidence>
<dbReference type="GO" id="GO:0008017">
    <property type="term" value="F:microtubule binding"/>
    <property type="evidence" value="ECO:0007669"/>
    <property type="project" value="InterPro"/>
</dbReference>
<evidence type="ECO:0000313" key="7">
    <source>
        <dbReference type="EMBL" id="KAK7850484.1"/>
    </source>
</evidence>
<comment type="similarity">
    <text evidence="5">Belongs to the TRAFAC class myosin-kinesin ATPase superfamily. Kinesin family.</text>
</comment>
<evidence type="ECO:0000256" key="2">
    <source>
        <dbReference type="ARBA" id="ARBA00022741"/>
    </source>
</evidence>
<keyword evidence="4" id="KW-0505">Motor protein</keyword>
<dbReference type="InterPro" id="IPR036961">
    <property type="entry name" value="Kinesin_motor_dom_sf"/>
</dbReference>
<dbReference type="PROSITE" id="PS50067">
    <property type="entry name" value="KINESIN_MOTOR_2"/>
    <property type="match status" value="1"/>
</dbReference>
<keyword evidence="3" id="KW-0067">ATP-binding</keyword>
<dbReference type="GO" id="GO:0005874">
    <property type="term" value="C:microtubule"/>
    <property type="evidence" value="ECO:0007669"/>
    <property type="project" value="UniProtKB-KW"/>
</dbReference>
<dbReference type="Gene3D" id="3.40.850.10">
    <property type="entry name" value="Kinesin motor domain"/>
    <property type="match status" value="1"/>
</dbReference>
<dbReference type="InterPro" id="IPR027417">
    <property type="entry name" value="P-loop_NTPase"/>
</dbReference>
<name>A0AAW0LHV4_QUESU</name>
<evidence type="ECO:0000259" key="6">
    <source>
        <dbReference type="PROSITE" id="PS50067"/>
    </source>
</evidence>
<comment type="caution">
    <text evidence="5">Lacks conserved residue(s) required for the propagation of feature annotation.</text>
</comment>
<evidence type="ECO:0000256" key="5">
    <source>
        <dbReference type="PROSITE-ProRule" id="PRU00283"/>
    </source>
</evidence>
<dbReference type="Proteomes" id="UP000237347">
    <property type="component" value="Unassembled WGS sequence"/>
</dbReference>
<dbReference type="InterPro" id="IPR031852">
    <property type="entry name" value="Vik1/Cik1_MT-bd"/>
</dbReference>
<gene>
    <name evidence="7" type="primary">KIN14N_2</name>
    <name evidence="7" type="ORF">CFP56_000877</name>
</gene>
<feature type="non-terminal residue" evidence="7">
    <location>
        <position position="1"/>
    </location>
</feature>
<dbReference type="PANTHER" id="PTHR47972:SF45">
    <property type="entry name" value="PROTEIN CLARET SEGREGATIONAL"/>
    <property type="match status" value="1"/>
</dbReference>
<proteinExistence type="inferred from homology"/>
<evidence type="ECO:0000256" key="3">
    <source>
        <dbReference type="ARBA" id="ARBA00022840"/>
    </source>
</evidence>
<dbReference type="GO" id="GO:0003777">
    <property type="term" value="F:microtubule motor activity"/>
    <property type="evidence" value="ECO:0007669"/>
    <property type="project" value="InterPro"/>
</dbReference>
<dbReference type="PANTHER" id="PTHR47972">
    <property type="entry name" value="KINESIN-LIKE PROTEIN KLP-3"/>
    <property type="match status" value="1"/>
</dbReference>
<dbReference type="InterPro" id="IPR027640">
    <property type="entry name" value="Kinesin-like_fam"/>
</dbReference>